<evidence type="ECO:0000259" key="8">
    <source>
        <dbReference type="PROSITE" id="PS50850"/>
    </source>
</evidence>
<feature type="domain" description="Major facilitator superfamily (MFS) profile" evidence="8">
    <location>
        <begin position="1"/>
        <end position="485"/>
    </location>
</feature>
<feature type="transmembrane region" description="Helical" evidence="7">
    <location>
        <begin position="180"/>
        <end position="200"/>
    </location>
</feature>
<dbReference type="AlphaFoldDB" id="A0A109RNC9"/>
<keyword evidence="5 7" id="KW-1133">Transmembrane helix</keyword>
<protein>
    <submittedName>
        <fullName evidence="9">MFS transporter</fullName>
    </submittedName>
</protein>
<dbReference type="GO" id="GO:0022857">
    <property type="term" value="F:transmembrane transporter activity"/>
    <property type="evidence" value="ECO:0007669"/>
    <property type="project" value="InterPro"/>
</dbReference>
<evidence type="ECO:0000256" key="1">
    <source>
        <dbReference type="ARBA" id="ARBA00004651"/>
    </source>
</evidence>
<reference evidence="9 10" key="2">
    <citation type="journal article" date="2016" name="Int. J. Syst. Evol. Microbiol.">
        <title>Lutibacter profundi sp. nov., isolated from a deep-sea hydrothermal system on the Arctic Mid-Ocean Ridge and emended description of the genus Lutibacter.</title>
        <authorList>
            <person name="Le Moine Bauer S."/>
            <person name="Roalkvam I."/>
            <person name="Steen I.H."/>
            <person name="Dahle H."/>
        </authorList>
    </citation>
    <scope>NUCLEOTIDE SEQUENCE [LARGE SCALE GENOMIC DNA]</scope>
    <source>
        <strain evidence="9 10">LP1</strain>
    </source>
</reference>
<dbReference type="PROSITE" id="PS01023">
    <property type="entry name" value="PTR2_2"/>
    <property type="match status" value="1"/>
</dbReference>
<feature type="transmembrane region" description="Helical" evidence="7">
    <location>
        <begin position="91"/>
        <end position="107"/>
    </location>
</feature>
<feature type="transmembrane region" description="Helical" evidence="7">
    <location>
        <begin position="149"/>
        <end position="168"/>
    </location>
</feature>
<sequence length="492" mass="55439">MSTENKDLGFIGLLKSFTQPFWIASVMELFERWAWYGLFAVLALYLTGSTDEGGLGFTHIERGEIMSYVTFILYLLPIITGAISDKIGYKLSLIIAYLLLGFGYYFMGDVTSYTAVFIMFLIVAVGAAMFKPVASAIVTKSTDKRNSSFGFGVFYMMVNIGGFFGPLFSGKLRDEYGWKIVFVMAACAIAVNLLLVLFFFKEPNREKTEDSFGSTIKKSLINILEALSDMKLTMLLLIMVGFWLMFNQLFYTLPVFIEEWVNTKPLYESLHSTLPGIADFYKNKDGGINPEQIVNMDAFFIVILQMIISTIILKWKPISAMMTGITIAIIGIALSFYTDNIFYTIIGILIFAIGEMTSNPKFSDYIAKISPKGKEALYMGTYFLPIAVANFLTKWITGDLYANMSDKVIIVREELAKRSIELPEITLEYTKNNFYTEAAQKLQMGADEMTTFLWNTYHPGNIWYVIAGIGLLTIIGLFIYNAIINKKIKIAS</sequence>
<dbReference type="EMBL" id="CP013355">
    <property type="protein sequence ID" value="AMC10765.1"/>
    <property type="molecule type" value="Genomic_DNA"/>
</dbReference>
<evidence type="ECO:0000256" key="2">
    <source>
        <dbReference type="ARBA" id="ARBA00022448"/>
    </source>
</evidence>
<keyword evidence="4 7" id="KW-0812">Transmembrane</keyword>
<dbReference type="InterPro" id="IPR018456">
    <property type="entry name" value="PTR2_symporter_CS"/>
</dbReference>
<dbReference type="PROSITE" id="PS50850">
    <property type="entry name" value="MFS"/>
    <property type="match status" value="1"/>
</dbReference>
<organism evidence="9 10">
    <name type="scientific">Lutibacter profundi</name>
    <dbReference type="NCBI Taxonomy" id="1622118"/>
    <lineage>
        <taxon>Bacteria</taxon>
        <taxon>Pseudomonadati</taxon>
        <taxon>Bacteroidota</taxon>
        <taxon>Flavobacteriia</taxon>
        <taxon>Flavobacteriales</taxon>
        <taxon>Flavobacteriaceae</taxon>
        <taxon>Lutibacter</taxon>
    </lineage>
</organism>
<keyword evidence="10" id="KW-1185">Reference proteome</keyword>
<dbReference type="InterPro" id="IPR020846">
    <property type="entry name" value="MFS_dom"/>
</dbReference>
<gene>
    <name evidence="9" type="ORF">Lupro_05710</name>
</gene>
<reference evidence="10" key="1">
    <citation type="submission" date="2015-12" db="EMBL/GenBank/DDBJ databases">
        <title>Complete genome sequence of Lutibacter profundus strain LP1.</title>
        <authorList>
            <person name="Wissuwa J."/>
            <person name="Le Moine Bauer S."/>
            <person name="Stokke R."/>
            <person name="Dahle H."/>
            <person name="Steen I.H."/>
        </authorList>
    </citation>
    <scope>NUCLEOTIDE SEQUENCE [LARGE SCALE GENOMIC DNA]</scope>
    <source>
        <strain evidence="10">LP1</strain>
    </source>
</reference>
<evidence type="ECO:0000256" key="3">
    <source>
        <dbReference type="ARBA" id="ARBA00022475"/>
    </source>
</evidence>
<evidence type="ECO:0000313" key="9">
    <source>
        <dbReference type="EMBL" id="AMC10765.1"/>
    </source>
</evidence>
<dbReference type="Pfam" id="PF07690">
    <property type="entry name" value="MFS_1"/>
    <property type="match status" value="1"/>
</dbReference>
<dbReference type="InterPro" id="IPR036259">
    <property type="entry name" value="MFS_trans_sf"/>
</dbReference>
<evidence type="ECO:0000256" key="7">
    <source>
        <dbReference type="SAM" id="Phobius"/>
    </source>
</evidence>
<feature type="transmembrane region" description="Helical" evidence="7">
    <location>
        <begin position="318"/>
        <end position="335"/>
    </location>
</feature>
<evidence type="ECO:0000256" key="5">
    <source>
        <dbReference type="ARBA" id="ARBA00022989"/>
    </source>
</evidence>
<dbReference type="Proteomes" id="UP000059672">
    <property type="component" value="Chromosome"/>
</dbReference>
<feature type="transmembrane region" description="Helical" evidence="7">
    <location>
        <begin position="293"/>
        <end position="313"/>
    </location>
</feature>
<dbReference type="STRING" id="1622118.Lupro_05710"/>
<dbReference type="SUPFAM" id="SSF103473">
    <property type="entry name" value="MFS general substrate transporter"/>
    <property type="match status" value="1"/>
</dbReference>
<proteinExistence type="predicted"/>
<keyword evidence="2" id="KW-0813">Transport</keyword>
<dbReference type="GO" id="GO:0005886">
    <property type="term" value="C:plasma membrane"/>
    <property type="evidence" value="ECO:0007669"/>
    <property type="project" value="UniProtKB-SubCell"/>
</dbReference>
<feature type="transmembrane region" description="Helical" evidence="7">
    <location>
        <begin position="21"/>
        <end position="45"/>
    </location>
</feature>
<dbReference type="OrthoDB" id="6247348at2"/>
<name>A0A109RNC9_9FLAO</name>
<accession>A0A109RNC9</accession>
<feature type="transmembrane region" description="Helical" evidence="7">
    <location>
        <begin position="234"/>
        <end position="257"/>
    </location>
</feature>
<dbReference type="Gene3D" id="1.20.1250.20">
    <property type="entry name" value="MFS general substrate transporter like domains"/>
    <property type="match status" value="2"/>
</dbReference>
<feature type="transmembrane region" description="Helical" evidence="7">
    <location>
        <begin position="65"/>
        <end position="84"/>
    </location>
</feature>
<dbReference type="PANTHER" id="PTHR23517:SF2">
    <property type="entry name" value="MULTIDRUG RESISTANCE PROTEIN MDTH"/>
    <property type="match status" value="1"/>
</dbReference>
<dbReference type="PANTHER" id="PTHR23517">
    <property type="entry name" value="RESISTANCE PROTEIN MDTM, PUTATIVE-RELATED-RELATED"/>
    <property type="match status" value="1"/>
</dbReference>
<evidence type="ECO:0000256" key="6">
    <source>
        <dbReference type="ARBA" id="ARBA00023136"/>
    </source>
</evidence>
<comment type="subcellular location">
    <subcellularLocation>
        <location evidence="1">Cell membrane</location>
        <topology evidence="1">Multi-pass membrane protein</topology>
    </subcellularLocation>
</comment>
<evidence type="ECO:0000256" key="4">
    <source>
        <dbReference type="ARBA" id="ARBA00022692"/>
    </source>
</evidence>
<dbReference type="KEGG" id="lut:Lupro_05710"/>
<keyword evidence="3" id="KW-1003">Cell membrane</keyword>
<feature type="transmembrane region" description="Helical" evidence="7">
    <location>
        <begin position="377"/>
        <end position="396"/>
    </location>
</feature>
<feature type="transmembrane region" description="Helical" evidence="7">
    <location>
        <begin position="462"/>
        <end position="483"/>
    </location>
</feature>
<evidence type="ECO:0000313" key="10">
    <source>
        <dbReference type="Proteomes" id="UP000059672"/>
    </source>
</evidence>
<keyword evidence="6 7" id="KW-0472">Membrane</keyword>
<dbReference type="InterPro" id="IPR011701">
    <property type="entry name" value="MFS"/>
</dbReference>
<dbReference type="GO" id="GO:0006857">
    <property type="term" value="P:oligopeptide transport"/>
    <property type="evidence" value="ECO:0007669"/>
    <property type="project" value="InterPro"/>
</dbReference>
<dbReference type="InterPro" id="IPR050171">
    <property type="entry name" value="MFS_Transporters"/>
</dbReference>
<feature type="transmembrane region" description="Helical" evidence="7">
    <location>
        <begin position="341"/>
        <end position="357"/>
    </location>
</feature>
<feature type="transmembrane region" description="Helical" evidence="7">
    <location>
        <begin position="113"/>
        <end position="137"/>
    </location>
</feature>
<dbReference type="RefSeq" id="WP_068207160.1">
    <property type="nucleotide sequence ID" value="NZ_CP013355.1"/>
</dbReference>